<evidence type="ECO:0000313" key="1">
    <source>
        <dbReference type="EMBL" id="MFC5986627.1"/>
    </source>
</evidence>
<sequence>MAVSKEHLNKLIQQLPEEALPIAADFLEKLVTNKEYRHIPWDDEPTTQDDIEAIKKAKESFRRGESIKLKDVIDDLLN</sequence>
<evidence type="ECO:0008006" key="3">
    <source>
        <dbReference type="Google" id="ProtNLM"/>
    </source>
</evidence>
<accession>A0ABW1INI5</accession>
<name>A0ABW1INI5_9BACL</name>
<reference evidence="2" key="1">
    <citation type="journal article" date="2019" name="Int. J. Syst. Evol. Microbiol.">
        <title>The Global Catalogue of Microorganisms (GCM) 10K type strain sequencing project: providing services to taxonomists for standard genome sequencing and annotation.</title>
        <authorList>
            <consortium name="The Broad Institute Genomics Platform"/>
            <consortium name="The Broad Institute Genome Sequencing Center for Infectious Disease"/>
            <person name="Wu L."/>
            <person name="Ma J."/>
        </authorList>
    </citation>
    <scope>NUCLEOTIDE SEQUENCE [LARGE SCALE GENOMIC DNA]</scope>
    <source>
        <strain evidence="2">CCM 8749</strain>
    </source>
</reference>
<dbReference type="EMBL" id="JBHSQV010000123">
    <property type="protein sequence ID" value="MFC5986627.1"/>
    <property type="molecule type" value="Genomic_DNA"/>
</dbReference>
<evidence type="ECO:0000313" key="2">
    <source>
        <dbReference type="Proteomes" id="UP001596250"/>
    </source>
</evidence>
<proteinExistence type="predicted"/>
<gene>
    <name evidence="1" type="ORF">ACFPXP_09375</name>
</gene>
<comment type="caution">
    <text evidence="1">The sequence shown here is derived from an EMBL/GenBank/DDBJ whole genome shotgun (WGS) entry which is preliminary data.</text>
</comment>
<protein>
    <recommendedName>
        <fullName evidence="3">Addiction module component</fullName>
    </recommendedName>
</protein>
<keyword evidence="2" id="KW-1185">Reference proteome</keyword>
<dbReference type="RefSeq" id="WP_379893945.1">
    <property type="nucleotide sequence ID" value="NZ_CBCSCT010000086.1"/>
</dbReference>
<organism evidence="1 2">
    <name type="scientific">Marinicrinis lubricantis</name>
    <dbReference type="NCBI Taxonomy" id="2086470"/>
    <lineage>
        <taxon>Bacteria</taxon>
        <taxon>Bacillati</taxon>
        <taxon>Bacillota</taxon>
        <taxon>Bacilli</taxon>
        <taxon>Bacillales</taxon>
        <taxon>Paenibacillaceae</taxon>
    </lineage>
</organism>
<dbReference type="Proteomes" id="UP001596250">
    <property type="component" value="Unassembled WGS sequence"/>
</dbReference>